<dbReference type="EMBL" id="ANJA01001835">
    <property type="protein sequence ID" value="ETO73997.1"/>
    <property type="molecule type" value="Genomic_DNA"/>
</dbReference>
<name>A0A081A536_PHYNI</name>
<organism evidence="2 3">
    <name type="scientific">Phytophthora nicotianae P1976</name>
    <dbReference type="NCBI Taxonomy" id="1317066"/>
    <lineage>
        <taxon>Eukaryota</taxon>
        <taxon>Sar</taxon>
        <taxon>Stramenopiles</taxon>
        <taxon>Oomycota</taxon>
        <taxon>Peronosporomycetes</taxon>
        <taxon>Peronosporales</taxon>
        <taxon>Peronosporaceae</taxon>
        <taxon>Phytophthora</taxon>
    </lineage>
</organism>
<proteinExistence type="predicted"/>
<feature type="region of interest" description="Disordered" evidence="1">
    <location>
        <begin position="79"/>
        <end position="101"/>
    </location>
</feature>
<evidence type="ECO:0000256" key="1">
    <source>
        <dbReference type="SAM" id="MobiDB-lite"/>
    </source>
</evidence>
<evidence type="ECO:0000313" key="2">
    <source>
        <dbReference type="EMBL" id="ETO73997.1"/>
    </source>
</evidence>
<protein>
    <submittedName>
        <fullName evidence="2">Uncharacterized protein</fullName>
    </submittedName>
</protein>
<comment type="caution">
    <text evidence="2">The sequence shown here is derived from an EMBL/GenBank/DDBJ whole genome shotgun (WGS) entry which is preliminary data.</text>
</comment>
<accession>A0A081A536</accession>
<gene>
    <name evidence="2" type="ORF">F444_10179</name>
</gene>
<sequence length="101" mass="11226">METSSISTNTRSCMTSISSCSRRSYRSLWNPKGQRLRIFSRNVGRFVTANLRRSSRNTLTRGSSTTCWHAWTTSISTGSWSTRPAVSTTASKADIQTGGRK</sequence>
<evidence type="ECO:0000313" key="3">
    <source>
        <dbReference type="Proteomes" id="UP000028582"/>
    </source>
</evidence>
<feature type="non-terminal residue" evidence="2">
    <location>
        <position position="1"/>
    </location>
</feature>
<dbReference type="Proteomes" id="UP000028582">
    <property type="component" value="Unassembled WGS sequence"/>
</dbReference>
<dbReference type="AlphaFoldDB" id="A0A081A536"/>
<reference evidence="2 3" key="1">
    <citation type="submission" date="2013-11" db="EMBL/GenBank/DDBJ databases">
        <title>The Genome Sequence of Phytophthora parasitica P1976.</title>
        <authorList>
            <consortium name="The Broad Institute Genomics Platform"/>
            <person name="Russ C."/>
            <person name="Tyler B."/>
            <person name="Panabieres F."/>
            <person name="Shan W."/>
            <person name="Tripathy S."/>
            <person name="Grunwald N."/>
            <person name="Machado M."/>
            <person name="Johnson C.S."/>
            <person name="Walker B."/>
            <person name="Young S."/>
            <person name="Zeng Q."/>
            <person name="Gargeya S."/>
            <person name="Fitzgerald M."/>
            <person name="Haas B."/>
            <person name="Abouelleil A."/>
            <person name="Allen A.W."/>
            <person name="Alvarado L."/>
            <person name="Arachchi H.M."/>
            <person name="Berlin A.M."/>
            <person name="Chapman S.B."/>
            <person name="Gainer-Dewar J."/>
            <person name="Goldberg J."/>
            <person name="Griggs A."/>
            <person name="Gujja S."/>
            <person name="Hansen M."/>
            <person name="Howarth C."/>
            <person name="Imamovic A."/>
            <person name="Ireland A."/>
            <person name="Larimer J."/>
            <person name="McCowan C."/>
            <person name="Murphy C."/>
            <person name="Pearson M."/>
            <person name="Poon T.W."/>
            <person name="Priest M."/>
            <person name="Roberts A."/>
            <person name="Saif S."/>
            <person name="Shea T."/>
            <person name="Sisk P."/>
            <person name="Sykes S."/>
            <person name="Wortman J."/>
            <person name="Nusbaum C."/>
            <person name="Birren B."/>
        </authorList>
    </citation>
    <scope>NUCLEOTIDE SEQUENCE [LARGE SCALE GENOMIC DNA]</scope>
    <source>
        <strain evidence="2 3">P1976</strain>
    </source>
</reference>